<dbReference type="PANTHER" id="PTHR34401">
    <property type="entry name" value="PROTEIN CBG12388-RELATED"/>
    <property type="match status" value="1"/>
</dbReference>
<accession>A0AAN5CSH6</accession>
<organism evidence="1 2">
    <name type="scientific">Pristionchus mayeri</name>
    <dbReference type="NCBI Taxonomy" id="1317129"/>
    <lineage>
        <taxon>Eukaryota</taxon>
        <taxon>Metazoa</taxon>
        <taxon>Ecdysozoa</taxon>
        <taxon>Nematoda</taxon>
        <taxon>Chromadorea</taxon>
        <taxon>Rhabditida</taxon>
        <taxon>Rhabditina</taxon>
        <taxon>Diplogasteromorpha</taxon>
        <taxon>Diplogasteroidea</taxon>
        <taxon>Neodiplogasteridae</taxon>
        <taxon>Pristionchus</taxon>
    </lineage>
</organism>
<comment type="caution">
    <text evidence="1">The sequence shown here is derived from an EMBL/GenBank/DDBJ whole genome shotgun (WGS) entry which is preliminary data.</text>
</comment>
<evidence type="ECO:0000313" key="1">
    <source>
        <dbReference type="EMBL" id="GMR49938.1"/>
    </source>
</evidence>
<reference evidence="2" key="1">
    <citation type="submission" date="2022-10" db="EMBL/GenBank/DDBJ databases">
        <title>Genome assembly of Pristionchus species.</title>
        <authorList>
            <person name="Yoshida K."/>
            <person name="Sommer R.J."/>
        </authorList>
    </citation>
    <scope>NUCLEOTIDE SEQUENCE [LARGE SCALE GENOMIC DNA]</scope>
    <source>
        <strain evidence="2">RS5460</strain>
    </source>
</reference>
<name>A0AAN5CSH6_9BILA</name>
<dbReference type="Proteomes" id="UP001328107">
    <property type="component" value="Unassembled WGS sequence"/>
</dbReference>
<protein>
    <submittedName>
        <fullName evidence="1">Uncharacterized protein</fullName>
    </submittedName>
</protein>
<sequence>YVTLLTSLEAQKMQRQCVCATQFYPCVLTAETMAEQCADRCKGHVTRLGVNFAAAKQCVFEHSALIYRGFHCVKAEFGQMCAISPGPLLPRRHWDTLQMAVMKEGISMVKKSGVLLQAMELFAKYETAANNAFSCGKKCVESTKCANLDCTLRLPTDSVIIKTVKRCAKQIGVNTALAREVCNCLVNAGVPDLKPLCSKIVVHL</sequence>
<proteinExistence type="predicted"/>
<dbReference type="AlphaFoldDB" id="A0AAN5CSH6"/>
<keyword evidence="2" id="KW-1185">Reference proteome</keyword>
<gene>
    <name evidence="1" type="ORF">PMAYCL1PPCAC_20133</name>
</gene>
<evidence type="ECO:0000313" key="2">
    <source>
        <dbReference type="Proteomes" id="UP001328107"/>
    </source>
</evidence>
<feature type="non-terminal residue" evidence="1">
    <location>
        <position position="1"/>
    </location>
</feature>
<dbReference type="EMBL" id="BTRK01000004">
    <property type="protein sequence ID" value="GMR49938.1"/>
    <property type="molecule type" value="Genomic_DNA"/>
</dbReference>
<dbReference type="PANTHER" id="PTHR34401:SF3">
    <property type="entry name" value="DB DOMAIN-CONTAINING PROTEIN"/>
    <property type="match status" value="1"/>
</dbReference>